<dbReference type="PROSITE" id="PS00107">
    <property type="entry name" value="PROTEIN_KINASE_ATP"/>
    <property type="match status" value="1"/>
</dbReference>
<evidence type="ECO:0000256" key="4">
    <source>
        <dbReference type="ARBA" id="ARBA00022840"/>
    </source>
</evidence>
<evidence type="ECO:0000256" key="1">
    <source>
        <dbReference type="ARBA" id="ARBA00022679"/>
    </source>
</evidence>
<proteinExistence type="predicted"/>
<dbReference type="EMBL" id="JAMKFE010000003">
    <property type="protein sequence ID" value="MCM5679067.1"/>
    <property type="molecule type" value="Genomic_DNA"/>
</dbReference>
<feature type="domain" description="Protein kinase" evidence="6">
    <location>
        <begin position="17"/>
        <end position="280"/>
    </location>
</feature>
<keyword evidence="4 5" id="KW-0067">ATP-binding</keyword>
<dbReference type="RefSeq" id="WP_251777254.1">
    <property type="nucleotide sequence ID" value="NZ_JAMKFE010000003.1"/>
</dbReference>
<dbReference type="SUPFAM" id="SSF56112">
    <property type="entry name" value="Protein kinase-like (PK-like)"/>
    <property type="match status" value="1"/>
</dbReference>
<sequence length="445" mass="49628">MTETDAPVATFTHIGEYRVLRKLGEGATSEVFLCRDEFHAREVAVKRVRDAAVRDPVDGRYYSRFFAAEAALVGRLQHPHVVQIFDASDKPDEQYLVMEHVPGSTLRPYCRADQLLPLELIVEIGFKCAMALGYVFRQGLVHRDIKPANILAVEANGHVTDVKVSDFGSVLNLGADTTQVHRVGSLTYMSPEQLDGGPLNAQSDMYALGAVLYHLITGHPPVEADSQPAMIQRILNAPVVPPSERRHGVEPAVDGVILQALNKLPEHRYANWDDFANALASLITNRQVPRGNLQAVLDSERFGLLRQLDFFKGFDDVELWEVVHQARWQRYSVGHKLMKRGERGRDFHIVAQGAVEVLRERQKVETLKAGMLVGEMAYLAPSKDMRLRSADVVATEPITTISFTPDTLAQLSVACRGRFNEAFIGVLVRRLHAAHEALSHPQRIL</sequence>
<dbReference type="CDD" id="cd00038">
    <property type="entry name" value="CAP_ED"/>
    <property type="match status" value="1"/>
</dbReference>
<dbReference type="Gene3D" id="2.60.120.10">
    <property type="entry name" value="Jelly Rolls"/>
    <property type="match status" value="1"/>
</dbReference>
<organism evidence="8 9">
    <name type="scientific">Caldimonas mangrovi</name>
    <dbReference type="NCBI Taxonomy" id="2944811"/>
    <lineage>
        <taxon>Bacteria</taxon>
        <taxon>Pseudomonadati</taxon>
        <taxon>Pseudomonadota</taxon>
        <taxon>Betaproteobacteria</taxon>
        <taxon>Burkholderiales</taxon>
        <taxon>Sphaerotilaceae</taxon>
        <taxon>Caldimonas</taxon>
    </lineage>
</organism>
<evidence type="ECO:0000256" key="3">
    <source>
        <dbReference type="ARBA" id="ARBA00022777"/>
    </source>
</evidence>
<name>A0ABT0YLG2_9BURK</name>
<evidence type="ECO:0000313" key="8">
    <source>
        <dbReference type="EMBL" id="MCM5679067.1"/>
    </source>
</evidence>
<dbReference type="CDD" id="cd14014">
    <property type="entry name" value="STKc_PknB_like"/>
    <property type="match status" value="1"/>
</dbReference>
<dbReference type="PROSITE" id="PS50011">
    <property type="entry name" value="PROTEIN_KINASE_DOM"/>
    <property type="match status" value="1"/>
</dbReference>
<evidence type="ECO:0000259" key="6">
    <source>
        <dbReference type="PROSITE" id="PS50011"/>
    </source>
</evidence>
<protein>
    <submittedName>
        <fullName evidence="8">Serine/threonine-protein kinase</fullName>
    </submittedName>
</protein>
<gene>
    <name evidence="8" type="ORF">M8A51_05925</name>
</gene>
<dbReference type="GO" id="GO:0016301">
    <property type="term" value="F:kinase activity"/>
    <property type="evidence" value="ECO:0007669"/>
    <property type="project" value="UniProtKB-KW"/>
</dbReference>
<dbReference type="SMART" id="SM00220">
    <property type="entry name" value="S_TKc"/>
    <property type="match status" value="1"/>
</dbReference>
<dbReference type="Proteomes" id="UP001165541">
    <property type="component" value="Unassembled WGS sequence"/>
</dbReference>
<dbReference type="Pfam" id="PF00069">
    <property type="entry name" value="Pkinase"/>
    <property type="match status" value="1"/>
</dbReference>
<dbReference type="InterPro" id="IPR000719">
    <property type="entry name" value="Prot_kinase_dom"/>
</dbReference>
<dbReference type="PANTHER" id="PTHR43289:SF6">
    <property type="entry name" value="SERINE_THREONINE-PROTEIN KINASE NEKL-3"/>
    <property type="match status" value="1"/>
</dbReference>
<feature type="domain" description="Cyclic nucleotide-binding" evidence="7">
    <location>
        <begin position="310"/>
        <end position="411"/>
    </location>
</feature>
<dbReference type="InterPro" id="IPR000595">
    <property type="entry name" value="cNMP-bd_dom"/>
</dbReference>
<evidence type="ECO:0000256" key="2">
    <source>
        <dbReference type="ARBA" id="ARBA00022741"/>
    </source>
</evidence>
<evidence type="ECO:0000313" key="9">
    <source>
        <dbReference type="Proteomes" id="UP001165541"/>
    </source>
</evidence>
<comment type="caution">
    <text evidence="8">The sequence shown here is derived from an EMBL/GenBank/DDBJ whole genome shotgun (WGS) entry which is preliminary data.</text>
</comment>
<evidence type="ECO:0000256" key="5">
    <source>
        <dbReference type="PROSITE-ProRule" id="PRU10141"/>
    </source>
</evidence>
<keyword evidence="1" id="KW-0808">Transferase</keyword>
<dbReference type="PANTHER" id="PTHR43289">
    <property type="entry name" value="MITOGEN-ACTIVATED PROTEIN KINASE KINASE KINASE 20-RELATED"/>
    <property type="match status" value="1"/>
</dbReference>
<dbReference type="Gene3D" id="3.30.200.20">
    <property type="entry name" value="Phosphorylase Kinase, domain 1"/>
    <property type="match status" value="1"/>
</dbReference>
<keyword evidence="3 8" id="KW-0418">Kinase</keyword>
<dbReference type="InterPro" id="IPR011009">
    <property type="entry name" value="Kinase-like_dom_sf"/>
</dbReference>
<feature type="binding site" evidence="5">
    <location>
        <position position="46"/>
    </location>
    <ligand>
        <name>ATP</name>
        <dbReference type="ChEBI" id="CHEBI:30616"/>
    </ligand>
</feature>
<evidence type="ECO:0000259" key="7">
    <source>
        <dbReference type="PROSITE" id="PS50042"/>
    </source>
</evidence>
<dbReference type="PROSITE" id="PS50042">
    <property type="entry name" value="CNMP_BINDING_3"/>
    <property type="match status" value="1"/>
</dbReference>
<keyword evidence="9" id="KW-1185">Reference proteome</keyword>
<dbReference type="Pfam" id="PF00027">
    <property type="entry name" value="cNMP_binding"/>
    <property type="match status" value="1"/>
</dbReference>
<dbReference type="InterPro" id="IPR014710">
    <property type="entry name" value="RmlC-like_jellyroll"/>
</dbReference>
<dbReference type="SMART" id="SM00100">
    <property type="entry name" value="cNMP"/>
    <property type="match status" value="1"/>
</dbReference>
<keyword evidence="2 5" id="KW-0547">Nucleotide-binding</keyword>
<dbReference type="Gene3D" id="1.10.510.10">
    <property type="entry name" value="Transferase(Phosphotransferase) domain 1"/>
    <property type="match status" value="1"/>
</dbReference>
<reference evidence="8" key="1">
    <citation type="submission" date="2022-05" db="EMBL/GenBank/DDBJ databases">
        <title>Schlegelella sp. nov., isolated from mangrove soil.</title>
        <authorList>
            <person name="Liu Y."/>
            <person name="Ge X."/>
            <person name="Liu W."/>
        </authorList>
    </citation>
    <scope>NUCLEOTIDE SEQUENCE</scope>
    <source>
        <strain evidence="8">S2-27</strain>
    </source>
</reference>
<accession>A0ABT0YLG2</accession>
<dbReference type="SUPFAM" id="SSF51206">
    <property type="entry name" value="cAMP-binding domain-like"/>
    <property type="match status" value="1"/>
</dbReference>
<dbReference type="InterPro" id="IPR018490">
    <property type="entry name" value="cNMP-bd_dom_sf"/>
</dbReference>
<dbReference type="InterPro" id="IPR017441">
    <property type="entry name" value="Protein_kinase_ATP_BS"/>
</dbReference>